<keyword evidence="2" id="KW-0863">Zinc-finger</keyword>
<reference evidence="6" key="1">
    <citation type="submission" date="2020-01" db="EMBL/GenBank/DDBJ databases">
        <title>Genome sequence of Kobresia littledalei, the first chromosome-level genome in the family Cyperaceae.</title>
        <authorList>
            <person name="Qu G."/>
        </authorList>
    </citation>
    <scope>NUCLEOTIDE SEQUENCE</scope>
    <source>
        <strain evidence="6">C.B.Clarke</strain>
        <tissue evidence="6">Leaf</tissue>
    </source>
</reference>
<keyword evidence="7" id="KW-1185">Reference proteome</keyword>
<evidence type="ECO:0000259" key="5">
    <source>
        <dbReference type="SMART" id="SM00744"/>
    </source>
</evidence>
<dbReference type="PANTHER" id="PTHR46158:SF2">
    <property type="entry name" value="OS02G0165000 PROTEIN"/>
    <property type="match status" value="1"/>
</dbReference>
<dbReference type="GO" id="GO:0008270">
    <property type="term" value="F:zinc ion binding"/>
    <property type="evidence" value="ECO:0007669"/>
    <property type="project" value="UniProtKB-KW"/>
</dbReference>
<comment type="caution">
    <text evidence="6">The sequence shown here is derived from an EMBL/GenBank/DDBJ whole genome shotgun (WGS) entry which is preliminary data.</text>
</comment>
<feature type="region of interest" description="Disordered" evidence="4">
    <location>
        <begin position="141"/>
        <end position="164"/>
    </location>
</feature>
<dbReference type="Gene3D" id="3.30.40.10">
    <property type="entry name" value="Zinc/RING finger domain, C3HC4 (zinc finger)"/>
    <property type="match status" value="1"/>
</dbReference>
<evidence type="ECO:0000313" key="6">
    <source>
        <dbReference type="EMBL" id="KAF3324040.1"/>
    </source>
</evidence>
<dbReference type="InterPro" id="IPR013083">
    <property type="entry name" value="Znf_RING/FYVE/PHD"/>
</dbReference>
<dbReference type="GO" id="GO:0016301">
    <property type="term" value="F:kinase activity"/>
    <property type="evidence" value="ECO:0007669"/>
    <property type="project" value="UniProtKB-KW"/>
</dbReference>
<dbReference type="EMBL" id="SWLB01000022">
    <property type="protein sequence ID" value="KAF3324040.1"/>
    <property type="molecule type" value="Genomic_DNA"/>
</dbReference>
<proteinExistence type="predicted"/>
<dbReference type="SUPFAM" id="SSF56112">
    <property type="entry name" value="Protein kinase-like (PK-like)"/>
    <property type="match status" value="1"/>
</dbReference>
<accession>A0A833QBV4</accession>
<evidence type="ECO:0000256" key="2">
    <source>
        <dbReference type="ARBA" id="ARBA00022771"/>
    </source>
</evidence>
<evidence type="ECO:0000256" key="4">
    <source>
        <dbReference type="SAM" id="MobiDB-lite"/>
    </source>
</evidence>
<name>A0A833QBV4_9POAL</name>
<dbReference type="SMART" id="SM00744">
    <property type="entry name" value="RINGv"/>
    <property type="match status" value="1"/>
</dbReference>
<dbReference type="AlphaFoldDB" id="A0A833QBV4"/>
<dbReference type="InterPro" id="IPR011009">
    <property type="entry name" value="Kinase-like_dom_sf"/>
</dbReference>
<feature type="domain" description="RING-CH-type" evidence="5">
    <location>
        <begin position="172"/>
        <end position="207"/>
    </location>
</feature>
<dbReference type="PANTHER" id="PTHR46158">
    <property type="entry name" value="OS02G0165000 PROTEIN"/>
    <property type="match status" value="1"/>
</dbReference>
<keyword evidence="1" id="KW-0479">Metal-binding</keyword>
<sequence length="354" mass="39657">MGVKLGEEVGYTIRFEDQTTNPVNLPSEKSWICGFCGESLYSFFFSENCNLHWRLCSVTNWVDSLESTMLCQTRHVVRFARFAINLLIYDGTGYGTEAEVKKKMRRSFSVPGNVKNAGIRRMNSGLIRVIPVTPRPIPVVDANSTQSDDIEETPSSTEVNDGGEDIPEEEAVCRICMVELAEGGETLKMECSCKGELALAHQEQDVRNLPVTLLRIPNPPNGTRQARHGVVQQSEEGYRYNRLREKFPATSFSGRPTLSEAGFDLLNKLLTYDPERRISAEEALRHPWFSEVPLPKSKDFMPTFPAHNDKDSVDELISKALCNGLDVPESTFPGTSCQKPESLIDLLRGEIFSL</sequence>
<evidence type="ECO:0000256" key="3">
    <source>
        <dbReference type="ARBA" id="ARBA00022833"/>
    </source>
</evidence>
<dbReference type="InterPro" id="IPR011016">
    <property type="entry name" value="Znf_RING-CH"/>
</dbReference>
<gene>
    <name evidence="6" type="ORF">FCM35_KLT11507</name>
</gene>
<dbReference type="Gene3D" id="1.10.510.10">
    <property type="entry name" value="Transferase(Phosphotransferase) domain 1"/>
    <property type="match status" value="1"/>
</dbReference>
<keyword evidence="3" id="KW-0862">Zinc</keyword>
<keyword evidence="6" id="KW-0808">Transferase</keyword>
<evidence type="ECO:0000313" key="7">
    <source>
        <dbReference type="Proteomes" id="UP000623129"/>
    </source>
</evidence>
<feature type="compositionally biased region" description="Polar residues" evidence="4">
    <location>
        <begin position="142"/>
        <end position="159"/>
    </location>
</feature>
<dbReference type="OrthoDB" id="602713at2759"/>
<dbReference type="Pfam" id="PF12906">
    <property type="entry name" value="RINGv"/>
    <property type="match status" value="1"/>
</dbReference>
<protein>
    <submittedName>
        <fullName evidence="6">Cyclin-dependent kinase G-2</fullName>
    </submittedName>
</protein>
<organism evidence="6 7">
    <name type="scientific">Carex littledalei</name>
    <dbReference type="NCBI Taxonomy" id="544730"/>
    <lineage>
        <taxon>Eukaryota</taxon>
        <taxon>Viridiplantae</taxon>
        <taxon>Streptophyta</taxon>
        <taxon>Embryophyta</taxon>
        <taxon>Tracheophyta</taxon>
        <taxon>Spermatophyta</taxon>
        <taxon>Magnoliopsida</taxon>
        <taxon>Liliopsida</taxon>
        <taxon>Poales</taxon>
        <taxon>Cyperaceae</taxon>
        <taxon>Cyperoideae</taxon>
        <taxon>Cariceae</taxon>
        <taxon>Carex</taxon>
        <taxon>Carex subgen. Euthyceras</taxon>
    </lineage>
</organism>
<dbReference type="Proteomes" id="UP000623129">
    <property type="component" value="Unassembled WGS sequence"/>
</dbReference>
<evidence type="ECO:0000256" key="1">
    <source>
        <dbReference type="ARBA" id="ARBA00022723"/>
    </source>
</evidence>
<keyword evidence="6" id="KW-0418">Kinase</keyword>